<evidence type="ECO:0000256" key="5">
    <source>
        <dbReference type="ARBA" id="ARBA00023136"/>
    </source>
</evidence>
<sequence length="1112" mass="122907">MNRNLLCHTYFIYVVMRYSSLLFLGLAFSLATFSYTRADAQHLADIKIELDAKNKPLATVLEQIEKKSKFHFVYNTGTIPNTVLSINLSSDLETILREIGSKTHTRYEQVGNNIVVTYTPPQEPGKITGKITDTDGTPLAGANIRILELSREVMTDDQGNINITVPPGTYSLQITFISYIPQRKENIRVSAGATTALDIVLAPATDELSEVVVTALGIKRAEKSLGYAAQTVGEESVTDARSNNWTSSLSGKVAGLTVQGAGTGPMGSTRITLRGESSLNLDNNQALIVVDGVPVSNRITGTGFNSYLSQDSPVDFGTNVTDINPDDIESVTVLKGPAATALYGSRAASGALIITTKSAAGKKGLGISVNSNISFDQVNRWPDYQFEYGEGRTSEYYSYGASEDGPNTSTTVAAGRAWGPKFDGQLYYQYDPNTPDGLPTVRTPWVAQKDYISGFFQTGLTASNSISIEGGSETGGTRLSVTHLTNKWIVPNTGFERINAAFSTQQQVSDPLKINARVNYAYKQSDNLPAVGYNNQTLMYFLILGTAPNISPSWFKPYWQAGQEHIAQRKPFNSGPDNPYAIMYEMLNPMDKHNMIGNLSATYAFSDRLELMVRSGLDFAAENRSQQRPYSMTKYPNGMYREQQVVNYESNTDFLFTYTQPTGGDFQFSLSAGGNYMFQSYRFKGMNADRLAQPGIYQLANSMDPVVSDADSYNKAIASLYTFWRGSYREQLFLDITGRNDWSSTLPQGARSFFYPSANLAWLLSETFALPQSFSFAKLRLSWAQVGNDTGPYQTARYYNQIYGNGLTNSRVLFNGNLKPEITSSFEVGMDVRMLNNRLGLDLTYYTNNSRNQILATPVDPVTGFTSALINAGLINSRGAEAVLTAKPISNAQFQWTSTINWSLNRSYVRELADGIPSQIIYNNANLLTIEARVGGRMGDMYGLGFRRSPDGQILYNSQGLPESLDRELRKWGNAFPDWKGGWQNQFEGVIGDGVVLQPDGTYQKNTVAVRASTFYDNYYQLANVETNIFDASFLKVREVRLAYQLPTAWLSRIRVKSANFAIWGRDLFNFTDFPAFDPETGNLNNGTLTPGVEIAQFPSSRTLGANLSFKF</sequence>
<keyword evidence="4 7" id="KW-0812">Transmembrane</keyword>
<reference evidence="9 10" key="1">
    <citation type="submission" date="2016-10" db="EMBL/GenBank/DDBJ databases">
        <authorList>
            <person name="de Groot N.N."/>
        </authorList>
    </citation>
    <scope>NUCLEOTIDE SEQUENCE [LARGE SCALE GENOMIC DNA]</scope>
    <source>
        <strain evidence="9 10">DSM 22900</strain>
    </source>
</reference>
<organism evidence="9 10">
    <name type="scientific">Parapedobacter composti</name>
    <dbReference type="NCBI Taxonomy" id="623281"/>
    <lineage>
        <taxon>Bacteria</taxon>
        <taxon>Pseudomonadati</taxon>
        <taxon>Bacteroidota</taxon>
        <taxon>Sphingobacteriia</taxon>
        <taxon>Sphingobacteriales</taxon>
        <taxon>Sphingobacteriaceae</taxon>
        <taxon>Parapedobacter</taxon>
    </lineage>
</organism>
<dbReference type="GO" id="GO:0009279">
    <property type="term" value="C:cell outer membrane"/>
    <property type="evidence" value="ECO:0007669"/>
    <property type="project" value="UniProtKB-SubCell"/>
</dbReference>
<dbReference type="AlphaFoldDB" id="A0A1I1LQX1"/>
<dbReference type="InterPro" id="IPR023997">
    <property type="entry name" value="TonB-dep_OMP_SusC/RagA_CS"/>
</dbReference>
<dbReference type="NCBIfam" id="TIGR04057">
    <property type="entry name" value="SusC_RagA_signa"/>
    <property type="match status" value="1"/>
</dbReference>
<accession>A0A1I1LQX1</accession>
<dbReference type="InterPro" id="IPR012910">
    <property type="entry name" value="Plug_dom"/>
</dbReference>
<evidence type="ECO:0000256" key="3">
    <source>
        <dbReference type="ARBA" id="ARBA00022452"/>
    </source>
</evidence>
<dbReference type="Proteomes" id="UP000199577">
    <property type="component" value="Unassembled WGS sequence"/>
</dbReference>
<keyword evidence="6 7" id="KW-0998">Cell outer membrane</keyword>
<dbReference type="InterPro" id="IPR037066">
    <property type="entry name" value="Plug_dom_sf"/>
</dbReference>
<dbReference type="Gene3D" id="2.60.40.1120">
    <property type="entry name" value="Carboxypeptidase-like, regulatory domain"/>
    <property type="match status" value="1"/>
</dbReference>
<keyword evidence="2 7" id="KW-0813">Transport</keyword>
<dbReference type="PROSITE" id="PS52016">
    <property type="entry name" value="TONB_DEPENDENT_REC_3"/>
    <property type="match status" value="1"/>
</dbReference>
<feature type="domain" description="TonB-dependent receptor plug" evidence="8">
    <location>
        <begin position="224"/>
        <end position="351"/>
    </location>
</feature>
<dbReference type="STRING" id="623281.SAMN05421747_12334"/>
<dbReference type="InterPro" id="IPR008969">
    <property type="entry name" value="CarboxyPept-like_regulatory"/>
</dbReference>
<evidence type="ECO:0000256" key="6">
    <source>
        <dbReference type="ARBA" id="ARBA00023237"/>
    </source>
</evidence>
<dbReference type="SUPFAM" id="SSF56935">
    <property type="entry name" value="Porins"/>
    <property type="match status" value="1"/>
</dbReference>
<evidence type="ECO:0000256" key="1">
    <source>
        <dbReference type="ARBA" id="ARBA00004571"/>
    </source>
</evidence>
<keyword evidence="10" id="KW-1185">Reference proteome</keyword>
<proteinExistence type="inferred from homology"/>
<dbReference type="SUPFAM" id="SSF49464">
    <property type="entry name" value="Carboxypeptidase regulatory domain-like"/>
    <property type="match status" value="1"/>
</dbReference>
<evidence type="ECO:0000256" key="7">
    <source>
        <dbReference type="PROSITE-ProRule" id="PRU01360"/>
    </source>
</evidence>
<comment type="subcellular location">
    <subcellularLocation>
        <location evidence="1 7">Cell outer membrane</location>
        <topology evidence="1 7">Multi-pass membrane protein</topology>
    </subcellularLocation>
</comment>
<dbReference type="Gene3D" id="2.170.130.10">
    <property type="entry name" value="TonB-dependent receptor, plug domain"/>
    <property type="match status" value="1"/>
</dbReference>
<protein>
    <submittedName>
        <fullName evidence="9">TonB-linked outer membrane protein, SusC/RagA family</fullName>
    </submittedName>
</protein>
<dbReference type="InterPro" id="IPR036942">
    <property type="entry name" value="Beta-barrel_TonB_sf"/>
</dbReference>
<comment type="similarity">
    <text evidence="7">Belongs to the TonB-dependent receptor family.</text>
</comment>
<dbReference type="InterPro" id="IPR023996">
    <property type="entry name" value="TonB-dep_OMP_SusC/RagA"/>
</dbReference>
<gene>
    <name evidence="9" type="ORF">SAMN05421747_12334</name>
</gene>
<dbReference type="OrthoDB" id="9768177at2"/>
<dbReference type="RefSeq" id="WP_090974957.1">
    <property type="nucleotide sequence ID" value="NZ_FOLL01000023.1"/>
</dbReference>
<evidence type="ECO:0000256" key="4">
    <source>
        <dbReference type="ARBA" id="ARBA00022692"/>
    </source>
</evidence>
<evidence type="ECO:0000313" key="10">
    <source>
        <dbReference type="Proteomes" id="UP000199577"/>
    </source>
</evidence>
<dbReference type="Gene3D" id="2.40.170.20">
    <property type="entry name" value="TonB-dependent receptor, beta-barrel domain"/>
    <property type="match status" value="1"/>
</dbReference>
<keyword evidence="5 7" id="KW-0472">Membrane</keyword>
<name>A0A1I1LQX1_9SPHI</name>
<evidence type="ECO:0000256" key="2">
    <source>
        <dbReference type="ARBA" id="ARBA00022448"/>
    </source>
</evidence>
<keyword evidence="3 7" id="KW-1134">Transmembrane beta strand</keyword>
<evidence type="ECO:0000259" key="8">
    <source>
        <dbReference type="Pfam" id="PF07715"/>
    </source>
</evidence>
<dbReference type="Pfam" id="PF13620">
    <property type="entry name" value="CarboxypepD_reg"/>
    <property type="match status" value="1"/>
</dbReference>
<evidence type="ECO:0000313" key="9">
    <source>
        <dbReference type="EMBL" id="SFC75481.1"/>
    </source>
</evidence>
<dbReference type="Pfam" id="PF07715">
    <property type="entry name" value="Plug"/>
    <property type="match status" value="1"/>
</dbReference>
<dbReference type="EMBL" id="FOLL01000023">
    <property type="protein sequence ID" value="SFC75481.1"/>
    <property type="molecule type" value="Genomic_DNA"/>
</dbReference>
<dbReference type="NCBIfam" id="TIGR04056">
    <property type="entry name" value="OMP_RagA_SusC"/>
    <property type="match status" value="1"/>
</dbReference>
<dbReference type="InterPro" id="IPR039426">
    <property type="entry name" value="TonB-dep_rcpt-like"/>
</dbReference>